<dbReference type="Proteomes" id="UP001177744">
    <property type="component" value="Unassembled WGS sequence"/>
</dbReference>
<organism evidence="8 9">
    <name type="scientific">Cnephaeus nilssonii</name>
    <name type="common">Northern bat</name>
    <name type="synonym">Eptesicus nilssonii</name>
    <dbReference type="NCBI Taxonomy" id="3371016"/>
    <lineage>
        <taxon>Eukaryota</taxon>
        <taxon>Metazoa</taxon>
        <taxon>Chordata</taxon>
        <taxon>Craniata</taxon>
        <taxon>Vertebrata</taxon>
        <taxon>Euteleostomi</taxon>
        <taxon>Mammalia</taxon>
        <taxon>Eutheria</taxon>
        <taxon>Laurasiatheria</taxon>
        <taxon>Chiroptera</taxon>
        <taxon>Yangochiroptera</taxon>
        <taxon>Vespertilionidae</taxon>
        <taxon>Cnephaeus</taxon>
    </lineage>
</organism>
<dbReference type="InterPro" id="IPR016193">
    <property type="entry name" value="Cytidine_deaminase-like"/>
</dbReference>
<feature type="domain" description="CMP/dCMP-type deaminase" evidence="7">
    <location>
        <begin position="269"/>
        <end position="387"/>
    </location>
</feature>
<evidence type="ECO:0000259" key="7">
    <source>
        <dbReference type="PROSITE" id="PS51747"/>
    </source>
</evidence>
<dbReference type="GO" id="GO:0004126">
    <property type="term" value="F:cytidine deaminase activity"/>
    <property type="evidence" value="ECO:0007669"/>
    <property type="project" value="TreeGrafter"/>
</dbReference>
<evidence type="ECO:0000313" key="8">
    <source>
        <dbReference type="EMBL" id="KAK1341627.1"/>
    </source>
</evidence>
<reference evidence="8" key="1">
    <citation type="submission" date="2023-06" db="EMBL/GenBank/DDBJ databases">
        <title>Reference genome for the Northern bat (Eptesicus nilssonii), a most northern bat species.</title>
        <authorList>
            <person name="Laine V.N."/>
            <person name="Pulliainen A.T."/>
            <person name="Lilley T.M."/>
        </authorList>
    </citation>
    <scope>NUCLEOTIDE SEQUENCE</scope>
    <source>
        <strain evidence="8">BLF_Eptnil</strain>
        <tissue evidence="8">Kidney</tissue>
    </source>
</reference>
<feature type="region of interest" description="Disordered" evidence="6">
    <location>
        <begin position="89"/>
        <end position="124"/>
    </location>
</feature>
<evidence type="ECO:0000256" key="2">
    <source>
        <dbReference type="ARBA" id="ARBA00006576"/>
    </source>
</evidence>
<dbReference type="GO" id="GO:0045869">
    <property type="term" value="P:negative regulation of single stranded viral RNA replication via double stranded DNA intermediate"/>
    <property type="evidence" value="ECO:0007669"/>
    <property type="project" value="TreeGrafter"/>
</dbReference>
<dbReference type="CDD" id="cd01283">
    <property type="entry name" value="cytidine_deaminase"/>
    <property type="match status" value="1"/>
</dbReference>
<dbReference type="GO" id="GO:0051607">
    <property type="term" value="P:defense response to virus"/>
    <property type="evidence" value="ECO:0007669"/>
    <property type="project" value="TreeGrafter"/>
</dbReference>
<protein>
    <recommendedName>
        <fullName evidence="7">CMP/dCMP-type deaminase domain-containing protein</fullName>
    </recommendedName>
</protein>
<feature type="region of interest" description="Disordered" evidence="6">
    <location>
        <begin position="478"/>
        <end position="500"/>
    </location>
</feature>
<dbReference type="PANTHER" id="PTHR13857:SF45">
    <property type="entry name" value="DNA DC-DU-EDITING ENZYME APOBEC-3F"/>
    <property type="match status" value="1"/>
</dbReference>
<dbReference type="AlphaFoldDB" id="A0AA40LRS4"/>
<dbReference type="EMBL" id="JAULJE010000007">
    <property type="protein sequence ID" value="KAK1341627.1"/>
    <property type="molecule type" value="Genomic_DNA"/>
</dbReference>
<name>A0AA40LRS4_CNENI</name>
<evidence type="ECO:0000256" key="6">
    <source>
        <dbReference type="SAM" id="MobiDB-lite"/>
    </source>
</evidence>
<dbReference type="Gene3D" id="3.40.140.10">
    <property type="entry name" value="Cytidine Deaminase, domain 2"/>
    <property type="match status" value="1"/>
</dbReference>
<dbReference type="PROSITE" id="PS51747">
    <property type="entry name" value="CYT_DCMP_DEAMINASES_2"/>
    <property type="match status" value="1"/>
</dbReference>
<dbReference type="GO" id="GO:0005634">
    <property type="term" value="C:nucleus"/>
    <property type="evidence" value="ECO:0007669"/>
    <property type="project" value="TreeGrafter"/>
</dbReference>
<evidence type="ECO:0000256" key="4">
    <source>
        <dbReference type="ARBA" id="ARBA00022801"/>
    </source>
</evidence>
<dbReference type="InterPro" id="IPR002125">
    <property type="entry name" value="CMP_dCMP_dom"/>
</dbReference>
<comment type="similarity">
    <text evidence="2">Belongs to the cytidine and deoxycytidylate deaminase family.</text>
</comment>
<dbReference type="Pfam" id="PF05240">
    <property type="entry name" value="APOBEC_C"/>
    <property type="match status" value="1"/>
</dbReference>
<keyword evidence="3" id="KW-0479">Metal-binding</keyword>
<dbReference type="SUPFAM" id="SSF53927">
    <property type="entry name" value="Cytidine deaminase-like"/>
    <property type="match status" value="1"/>
</dbReference>
<gene>
    <name evidence="8" type="ORF">QTO34_018042</name>
</gene>
<dbReference type="GO" id="GO:0000932">
    <property type="term" value="C:P-body"/>
    <property type="evidence" value="ECO:0007669"/>
    <property type="project" value="TreeGrafter"/>
</dbReference>
<comment type="cofactor">
    <cofactor evidence="1">
        <name>Zn(2+)</name>
        <dbReference type="ChEBI" id="CHEBI:29105"/>
    </cofactor>
</comment>
<comment type="caution">
    <text evidence="8">The sequence shown here is derived from an EMBL/GenBank/DDBJ whole genome shotgun (WGS) entry which is preliminary data.</text>
</comment>
<dbReference type="InterPro" id="IPR050610">
    <property type="entry name" value="APOBEC_Cyt_Deaminase"/>
</dbReference>
<sequence>MKSWKERERSVGSGWEDVSLGVRLCESPHGSELKRTTVSPSLSDFAFCWDIFVDDPLRPFRYWKGIYINSCSLSKSLDDILRVRFLPPAPPPSRRHPPSPCLPGPVSPSESPDPPGSQLHPSSQVSQLPLLSPLLSPFSSPPPPQLYKANTTSKVKLRWIGVPDIGPTLKLWQSSVVVAKAWTEMQQQHRNQFFTPVPWPSLEVPGNAEGKGLLGGRAPRLSMVFRSHQMGETRGNTEFSVFSLAPCNRMRRIYPKTFDFNFQNIDSYGRKSTFLCFEVERWENGSFLDSQNGVFRNQLYPGHAELCFLDWFCDVVLSPDEIQCPDVQYRVTWYISWSPCFECAEQVAHFLKENRNVGLSISAARLYYENEDDQGLRDLVDAGAQVAMMAPEDFKYCWDNFVYHWGWRFNYWKNICQNSYYILQEKLDKILWYGLLPQEPLSPCPHHTPPSLCSSLMHSQIAARGVALEELPPGMVLDRHEQSEDDGPGIETPGKKALDA</sequence>
<keyword evidence="4" id="KW-0378">Hydrolase</keyword>
<dbReference type="GO" id="GO:0008270">
    <property type="term" value="F:zinc ion binding"/>
    <property type="evidence" value="ECO:0007669"/>
    <property type="project" value="InterPro"/>
</dbReference>
<evidence type="ECO:0000256" key="1">
    <source>
        <dbReference type="ARBA" id="ARBA00001947"/>
    </source>
</evidence>
<evidence type="ECO:0000313" key="9">
    <source>
        <dbReference type="Proteomes" id="UP001177744"/>
    </source>
</evidence>
<dbReference type="GO" id="GO:0003723">
    <property type="term" value="F:RNA binding"/>
    <property type="evidence" value="ECO:0007669"/>
    <property type="project" value="TreeGrafter"/>
</dbReference>
<proteinExistence type="inferred from homology"/>
<evidence type="ECO:0000256" key="5">
    <source>
        <dbReference type="ARBA" id="ARBA00022833"/>
    </source>
</evidence>
<keyword evidence="9" id="KW-1185">Reference proteome</keyword>
<keyword evidence="5" id="KW-0862">Zinc</keyword>
<dbReference type="GO" id="GO:0016554">
    <property type="term" value="P:cytidine to uridine editing"/>
    <property type="evidence" value="ECO:0007669"/>
    <property type="project" value="TreeGrafter"/>
</dbReference>
<accession>A0AA40LRS4</accession>
<dbReference type="GO" id="GO:0070383">
    <property type="term" value="P:DNA cytosine deamination"/>
    <property type="evidence" value="ECO:0007669"/>
    <property type="project" value="TreeGrafter"/>
</dbReference>
<feature type="compositionally biased region" description="Pro residues" evidence="6">
    <location>
        <begin position="89"/>
        <end position="115"/>
    </location>
</feature>
<evidence type="ECO:0000256" key="3">
    <source>
        <dbReference type="ARBA" id="ARBA00022723"/>
    </source>
</evidence>
<dbReference type="PANTHER" id="PTHR13857">
    <property type="entry name" value="MRNA EDITING ENZYME"/>
    <property type="match status" value="1"/>
</dbReference>
<dbReference type="Pfam" id="PF18772">
    <property type="entry name" value="APOBEC2"/>
    <property type="match status" value="1"/>
</dbReference>
<dbReference type="PROSITE" id="PS00903">
    <property type="entry name" value="CYT_DCMP_DEAMINASES_1"/>
    <property type="match status" value="1"/>
</dbReference>
<dbReference type="InterPro" id="IPR016192">
    <property type="entry name" value="APOBEC/CMP_deaminase_Zn-bd"/>
</dbReference>